<accession>A0A0F9U7F9</accession>
<dbReference type="AlphaFoldDB" id="A0A0F9U7F9"/>
<protein>
    <recommendedName>
        <fullName evidence="2">TadE-like domain-containing protein</fullName>
    </recommendedName>
</protein>
<evidence type="ECO:0000259" key="2">
    <source>
        <dbReference type="Pfam" id="PF07811"/>
    </source>
</evidence>
<feature type="domain" description="TadE-like" evidence="2">
    <location>
        <begin position="16"/>
        <end position="58"/>
    </location>
</feature>
<keyword evidence="1" id="KW-0812">Transmembrane</keyword>
<feature type="transmembrane region" description="Helical" evidence="1">
    <location>
        <begin position="20"/>
        <end position="44"/>
    </location>
</feature>
<comment type="caution">
    <text evidence="3">The sequence shown here is derived from an EMBL/GenBank/DDBJ whole genome shotgun (WGS) entry which is preliminary data.</text>
</comment>
<dbReference type="EMBL" id="LAZR01000122">
    <property type="protein sequence ID" value="KKN89155.1"/>
    <property type="molecule type" value="Genomic_DNA"/>
</dbReference>
<evidence type="ECO:0000256" key="1">
    <source>
        <dbReference type="SAM" id="Phobius"/>
    </source>
</evidence>
<dbReference type="InterPro" id="IPR012495">
    <property type="entry name" value="TadE-like_dom"/>
</dbReference>
<evidence type="ECO:0000313" key="3">
    <source>
        <dbReference type="EMBL" id="KKN89155.1"/>
    </source>
</evidence>
<organism evidence="3">
    <name type="scientific">marine sediment metagenome</name>
    <dbReference type="NCBI Taxonomy" id="412755"/>
    <lineage>
        <taxon>unclassified sequences</taxon>
        <taxon>metagenomes</taxon>
        <taxon>ecological metagenomes</taxon>
    </lineage>
</organism>
<name>A0A0F9U7F9_9ZZZZ</name>
<gene>
    <name evidence="3" type="ORF">LCGC14_0241530</name>
</gene>
<sequence length="172" mass="18910">MPRLPKLTRLRNDRSGATIVEFGLLAMPFLLIVFATIETSLVFLGELTLDQAVARVSRTVRTGEIQAANLSEVDFRKRLCGKVGFLLDCQKLQIDLKSYSSFAAIPSSSPVSDGNLDTSGFSYAPGGPGSIVALRVYYKWPIYTDLMRKYLSNMGDGSHLLAGMAAFRTEMF</sequence>
<keyword evidence="1" id="KW-0472">Membrane</keyword>
<keyword evidence="1" id="KW-1133">Transmembrane helix</keyword>
<proteinExistence type="predicted"/>
<dbReference type="Pfam" id="PF07811">
    <property type="entry name" value="TadE"/>
    <property type="match status" value="1"/>
</dbReference>
<reference evidence="3" key="1">
    <citation type="journal article" date="2015" name="Nature">
        <title>Complex archaea that bridge the gap between prokaryotes and eukaryotes.</title>
        <authorList>
            <person name="Spang A."/>
            <person name="Saw J.H."/>
            <person name="Jorgensen S.L."/>
            <person name="Zaremba-Niedzwiedzka K."/>
            <person name="Martijn J."/>
            <person name="Lind A.E."/>
            <person name="van Eijk R."/>
            <person name="Schleper C."/>
            <person name="Guy L."/>
            <person name="Ettema T.J."/>
        </authorList>
    </citation>
    <scope>NUCLEOTIDE SEQUENCE</scope>
</reference>